<feature type="domain" description="DUF5641" evidence="1">
    <location>
        <begin position="59"/>
        <end position="156"/>
    </location>
</feature>
<protein>
    <submittedName>
        <fullName evidence="3">Uncharacterized protein LOC136088077</fullName>
    </submittedName>
</protein>
<dbReference type="PANTHER" id="PTHR47331:SF1">
    <property type="entry name" value="GAG-LIKE PROTEIN"/>
    <property type="match status" value="1"/>
</dbReference>
<sequence length="169" mass="19581">MTVIQEVECIINNRPLTFVYEEVGDKVLIPNHLVFGRKLNLEAIAKDSRNCEQVEIVEQHKHINMVLNQLRTRWKEEYLKDLREHHKVSKGNGSVKIKGGDVVLIDDAPKSRILWKVRIIDEVNLSSDKEVRSATVCYKQNKEYKSINRPVNKLYPIECSAANINVKFI</sequence>
<dbReference type="RefSeq" id="XP_065667805.1">
    <property type="nucleotide sequence ID" value="XM_065811733.1"/>
</dbReference>
<evidence type="ECO:0000259" key="1">
    <source>
        <dbReference type="Pfam" id="PF18701"/>
    </source>
</evidence>
<dbReference type="GeneID" id="136088077"/>
<reference evidence="3" key="1">
    <citation type="submission" date="2025-08" db="UniProtKB">
        <authorList>
            <consortium name="RefSeq"/>
        </authorList>
    </citation>
    <scope>IDENTIFICATION</scope>
</reference>
<evidence type="ECO:0000313" key="3">
    <source>
        <dbReference type="RefSeq" id="XP_065667805.1"/>
    </source>
</evidence>
<evidence type="ECO:0000313" key="2">
    <source>
        <dbReference type="Proteomes" id="UP001652625"/>
    </source>
</evidence>
<gene>
    <name evidence="3" type="primary">LOC136088077</name>
</gene>
<dbReference type="InterPro" id="IPR040676">
    <property type="entry name" value="DUF5641"/>
</dbReference>
<dbReference type="Proteomes" id="UP001652625">
    <property type="component" value="Chromosome 12"/>
</dbReference>
<keyword evidence="2" id="KW-1185">Reference proteome</keyword>
<name>A0ABM4D0Q6_HYDVU</name>
<dbReference type="PANTHER" id="PTHR47331">
    <property type="entry name" value="PHD-TYPE DOMAIN-CONTAINING PROTEIN"/>
    <property type="match status" value="1"/>
</dbReference>
<dbReference type="Pfam" id="PF18701">
    <property type="entry name" value="DUF5641"/>
    <property type="match status" value="1"/>
</dbReference>
<proteinExistence type="predicted"/>
<organism evidence="2 3">
    <name type="scientific">Hydra vulgaris</name>
    <name type="common">Hydra</name>
    <name type="synonym">Hydra attenuata</name>
    <dbReference type="NCBI Taxonomy" id="6087"/>
    <lineage>
        <taxon>Eukaryota</taxon>
        <taxon>Metazoa</taxon>
        <taxon>Cnidaria</taxon>
        <taxon>Hydrozoa</taxon>
        <taxon>Hydroidolina</taxon>
        <taxon>Anthoathecata</taxon>
        <taxon>Aplanulata</taxon>
        <taxon>Hydridae</taxon>
        <taxon>Hydra</taxon>
    </lineage>
</organism>
<accession>A0ABM4D0Q6</accession>